<organism evidence="2 3">
    <name type="scientific">Limosa lapponica baueri</name>
    <dbReference type="NCBI Taxonomy" id="1758121"/>
    <lineage>
        <taxon>Eukaryota</taxon>
        <taxon>Metazoa</taxon>
        <taxon>Chordata</taxon>
        <taxon>Craniata</taxon>
        <taxon>Vertebrata</taxon>
        <taxon>Euteleostomi</taxon>
        <taxon>Archelosauria</taxon>
        <taxon>Archosauria</taxon>
        <taxon>Dinosauria</taxon>
        <taxon>Saurischia</taxon>
        <taxon>Theropoda</taxon>
        <taxon>Coelurosauria</taxon>
        <taxon>Aves</taxon>
        <taxon>Neognathae</taxon>
        <taxon>Neoaves</taxon>
        <taxon>Charadriiformes</taxon>
        <taxon>Scolopacidae</taxon>
        <taxon>Limosa</taxon>
    </lineage>
</organism>
<protein>
    <submittedName>
        <fullName evidence="2">Uncharacterized protein</fullName>
    </submittedName>
</protein>
<reference evidence="3" key="2">
    <citation type="submission" date="2017-12" db="EMBL/GenBank/DDBJ databases">
        <title>Genome sequence of the Bar-tailed Godwit (Limosa lapponica baueri).</title>
        <authorList>
            <person name="Lima N.C.B."/>
            <person name="Parody-Merino A.M."/>
            <person name="Battley P.F."/>
            <person name="Fidler A.E."/>
            <person name="Prosdocimi F."/>
        </authorList>
    </citation>
    <scope>NUCLEOTIDE SEQUENCE [LARGE SCALE GENOMIC DNA]</scope>
</reference>
<dbReference type="Proteomes" id="UP000233556">
    <property type="component" value="Unassembled WGS sequence"/>
</dbReference>
<name>A0A2I0TPZ6_LIMLA</name>
<evidence type="ECO:0000256" key="1">
    <source>
        <dbReference type="SAM" id="MobiDB-lite"/>
    </source>
</evidence>
<feature type="region of interest" description="Disordered" evidence="1">
    <location>
        <begin position="44"/>
        <end position="68"/>
    </location>
</feature>
<proteinExistence type="predicted"/>
<sequence length="68" mass="7696">MAINGKPEYTRYKQHKQIESGWKGLKHSVFSERRRLAQLKIAQDSLRFQAPEGDGRDSPDSGFCGTEG</sequence>
<keyword evidence="3" id="KW-1185">Reference proteome</keyword>
<dbReference type="EMBL" id="KZ507986">
    <property type="protein sequence ID" value="PKU35881.1"/>
    <property type="molecule type" value="Genomic_DNA"/>
</dbReference>
<evidence type="ECO:0000313" key="3">
    <source>
        <dbReference type="Proteomes" id="UP000233556"/>
    </source>
</evidence>
<reference evidence="3" key="1">
    <citation type="submission" date="2017-11" db="EMBL/GenBank/DDBJ databases">
        <authorList>
            <person name="Lima N.C."/>
            <person name="Parody-Merino A.M."/>
            <person name="Battley P.F."/>
            <person name="Fidler A.E."/>
            <person name="Prosdocimi F."/>
        </authorList>
    </citation>
    <scope>NUCLEOTIDE SEQUENCE [LARGE SCALE GENOMIC DNA]</scope>
</reference>
<gene>
    <name evidence="2" type="ORF">llap_13815</name>
</gene>
<accession>A0A2I0TPZ6</accession>
<dbReference type="AlphaFoldDB" id="A0A2I0TPZ6"/>
<evidence type="ECO:0000313" key="2">
    <source>
        <dbReference type="EMBL" id="PKU35881.1"/>
    </source>
</evidence>